<gene>
    <name evidence="8" type="primary">LEMD3</name>
    <name evidence="8" type="ORF">c5_g1_i1</name>
</gene>
<feature type="transmembrane region" description="Helical" evidence="6">
    <location>
        <begin position="364"/>
        <end position="385"/>
    </location>
</feature>
<dbReference type="SMART" id="SM00540">
    <property type="entry name" value="LEM"/>
    <property type="match status" value="1"/>
</dbReference>
<dbReference type="EMBL" id="GDHF01017669">
    <property type="protein sequence ID" value="JAI34645.1"/>
    <property type="molecule type" value="Transcribed_RNA"/>
</dbReference>
<dbReference type="InterPro" id="IPR012677">
    <property type="entry name" value="Nucleotide-bd_a/b_plait_sf"/>
</dbReference>
<dbReference type="Pfam" id="PF03020">
    <property type="entry name" value="LEM"/>
    <property type="match status" value="1"/>
</dbReference>
<dbReference type="SUPFAM" id="SSF63451">
    <property type="entry name" value="LEM domain"/>
    <property type="match status" value="1"/>
</dbReference>
<keyword evidence="5" id="KW-0539">Nucleus</keyword>
<feature type="transmembrane region" description="Helical" evidence="6">
    <location>
        <begin position="212"/>
        <end position="231"/>
    </location>
</feature>
<dbReference type="InterPro" id="IPR003887">
    <property type="entry name" value="LEM_dom"/>
</dbReference>
<dbReference type="CTD" id="37838"/>
<evidence type="ECO:0000259" key="7">
    <source>
        <dbReference type="PROSITE" id="PS50954"/>
    </source>
</evidence>
<dbReference type="OrthoDB" id="118234at2759"/>
<keyword evidence="2 6" id="KW-0812">Transmembrane</keyword>
<dbReference type="GO" id="GO:0006998">
    <property type="term" value="P:nuclear envelope organization"/>
    <property type="evidence" value="ECO:0007669"/>
    <property type="project" value="TreeGrafter"/>
</dbReference>
<dbReference type="PROSITE" id="PS50954">
    <property type="entry name" value="LEM"/>
    <property type="match status" value="1"/>
</dbReference>
<sequence length="612" mass="70706">MRTDGEQLSDAELQEKLGALGFPKVAVTETTRGILTNKLLKSKQNEMKDTLLNINFNGLSQTKRWSLYNQESLNSFPANRKMSIRNRPMTGSAYSMYQNDSLSNNCNPIHTNVGNNIEHNFPRGTNYSIHTSPEQIVSRLSEHQSHEGVVSRLLSFRDKTFRKPKVCESHQHVCLSLSKGSNKCLNKSKRTFYDLISYVGTQSRLNQSFRPYLLVSFFAMFFIVLALIYILKSPNNLDVDNIRTKVIICEETKYKANCIPAVYIDGTIKLLKNIMENLQNRSKKFHCNNKKVVVVETDIINSMDKIEYSNGLQRWKQKLSYAKVLIEENPQWKVVINEEQNISFSLTNENLSSFCRFYSKVKSFFVIIGIGSIIVTISVSLYILYRNIKAWRLNRSTVIEQFTTDIVNELIYRASLSEVPEEREVIINHLRDKLIPLNKRNAYLNYWKEALKVLEINDSRIQFGQKLCDGTEYRTMTWLSNANSNATNGLLKKWQSPAFGYANKISKPPTSCLKIRHMFDSTESDIYNLKQIIESAILEKVGTRCCIQEIQIDKKSCCVYVRCCSEFDAGVVHNEINGWWFDKRLISIKFLRLQRYLARFPENKNSVSALSR</sequence>
<organism evidence="8">
    <name type="scientific">Bactrocera latifrons</name>
    <name type="common">Malaysian fruit fly</name>
    <name type="synonym">Chaetodacus latifrons</name>
    <dbReference type="NCBI Taxonomy" id="174628"/>
    <lineage>
        <taxon>Eukaryota</taxon>
        <taxon>Metazoa</taxon>
        <taxon>Ecdysozoa</taxon>
        <taxon>Arthropoda</taxon>
        <taxon>Hexapoda</taxon>
        <taxon>Insecta</taxon>
        <taxon>Pterygota</taxon>
        <taxon>Neoptera</taxon>
        <taxon>Endopterygota</taxon>
        <taxon>Diptera</taxon>
        <taxon>Brachycera</taxon>
        <taxon>Muscomorpha</taxon>
        <taxon>Tephritoidea</taxon>
        <taxon>Tephritidae</taxon>
        <taxon>Bactrocera</taxon>
        <taxon>Bactrocera</taxon>
    </lineage>
</organism>
<dbReference type="InterPro" id="IPR052277">
    <property type="entry name" value="INM_ESCRT-Associated"/>
</dbReference>
<reference evidence="8" key="1">
    <citation type="submission" date="2015-06" db="EMBL/GenBank/DDBJ databases">
        <authorList>
            <person name="Hoefler B.C."/>
            <person name="Straight P.D."/>
        </authorList>
    </citation>
    <scope>NUCLEOTIDE SEQUENCE</scope>
</reference>
<evidence type="ECO:0000256" key="2">
    <source>
        <dbReference type="ARBA" id="ARBA00022692"/>
    </source>
</evidence>
<dbReference type="Gene3D" id="1.10.720.40">
    <property type="match status" value="1"/>
</dbReference>
<evidence type="ECO:0000256" key="1">
    <source>
        <dbReference type="ARBA" id="ARBA00004473"/>
    </source>
</evidence>
<feature type="domain" description="LEM" evidence="7">
    <location>
        <begin position="2"/>
        <end position="46"/>
    </location>
</feature>
<keyword evidence="4 6" id="KW-0472">Membrane</keyword>
<evidence type="ECO:0000256" key="3">
    <source>
        <dbReference type="ARBA" id="ARBA00022989"/>
    </source>
</evidence>
<name>A0A0K8V7U0_BACLA</name>
<dbReference type="Gene3D" id="3.30.70.330">
    <property type="match status" value="1"/>
</dbReference>
<evidence type="ECO:0000256" key="4">
    <source>
        <dbReference type="ARBA" id="ARBA00023136"/>
    </source>
</evidence>
<dbReference type="AlphaFoldDB" id="A0A0K8V7U0"/>
<dbReference type="GO" id="GO:0005637">
    <property type="term" value="C:nuclear inner membrane"/>
    <property type="evidence" value="ECO:0007669"/>
    <property type="project" value="UniProtKB-SubCell"/>
</dbReference>
<accession>A0A0K8V7U0</accession>
<evidence type="ECO:0000256" key="6">
    <source>
        <dbReference type="SAM" id="Phobius"/>
    </source>
</evidence>
<dbReference type="InterPro" id="IPR041885">
    <property type="entry name" value="MAN1_winged_helix_dom"/>
</dbReference>
<proteinExistence type="predicted"/>
<keyword evidence="3 6" id="KW-1133">Transmembrane helix</keyword>
<dbReference type="GO" id="GO:0030514">
    <property type="term" value="P:negative regulation of BMP signaling pathway"/>
    <property type="evidence" value="ECO:0007669"/>
    <property type="project" value="TreeGrafter"/>
</dbReference>
<dbReference type="PANTHER" id="PTHR13428">
    <property type="entry name" value="INNER NUCLEAR MEMBRANE PROTEIN MAN1 LEM DOMAIN CONTAINING PROTEIN"/>
    <property type="match status" value="1"/>
</dbReference>
<evidence type="ECO:0000256" key="5">
    <source>
        <dbReference type="ARBA" id="ARBA00023242"/>
    </source>
</evidence>
<dbReference type="Gene3D" id="1.10.10.1180">
    <property type="entry name" value="MAN1, winged-helix domain"/>
    <property type="match status" value="1"/>
</dbReference>
<comment type="subcellular location">
    <subcellularLocation>
        <location evidence="1">Nucleus inner membrane</location>
        <topology evidence="1">Multi-pass membrane protein</topology>
    </subcellularLocation>
</comment>
<protein>
    <submittedName>
        <fullName evidence="8">Inner nuclear membrane protein Man1</fullName>
    </submittedName>
</protein>
<dbReference type="PANTHER" id="PTHR13428:SF12">
    <property type="entry name" value="INNER NUCLEAR MEMBRANE PROTEIN MAN1"/>
    <property type="match status" value="1"/>
</dbReference>
<dbReference type="GeneID" id="108972081"/>
<dbReference type="GO" id="GO:0031490">
    <property type="term" value="F:chromatin DNA binding"/>
    <property type="evidence" value="ECO:0007669"/>
    <property type="project" value="TreeGrafter"/>
</dbReference>
<evidence type="ECO:0000313" key="8">
    <source>
        <dbReference type="EMBL" id="JAI34645.1"/>
    </source>
</evidence>
<dbReference type="InterPro" id="IPR011015">
    <property type="entry name" value="LEM/LEM-like_dom_sf"/>
</dbReference>